<dbReference type="SUPFAM" id="SSF53335">
    <property type="entry name" value="S-adenosyl-L-methionine-dependent methyltransferases"/>
    <property type="match status" value="1"/>
</dbReference>
<dbReference type="EMBL" id="KZ825921">
    <property type="protein sequence ID" value="PYH92255.1"/>
    <property type="molecule type" value="Genomic_DNA"/>
</dbReference>
<dbReference type="InterPro" id="IPR012967">
    <property type="entry name" value="COMT_dimerisation"/>
</dbReference>
<name>A0A319D461_9EURO</name>
<evidence type="ECO:0000256" key="2">
    <source>
        <dbReference type="ARBA" id="ARBA00022679"/>
    </source>
</evidence>
<dbReference type="VEuPathDB" id="FungiDB:BO71DRAFT_485562"/>
<reference evidence="6 7" key="1">
    <citation type="submission" date="2018-02" db="EMBL/GenBank/DDBJ databases">
        <title>The genomes of Aspergillus section Nigri reveals drivers in fungal speciation.</title>
        <authorList>
            <consortium name="DOE Joint Genome Institute"/>
            <person name="Vesth T.C."/>
            <person name="Nybo J."/>
            <person name="Theobald S."/>
            <person name="Brandl J."/>
            <person name="Frisvad J.C."/>
            <person name="Nielsen K.F."/>
            <person name="Lyhne E.K."/>
            <person name="Kogle M.E."/>
            <person name="Kuo A."/>
            <person name="Riley R."/>
            <person name="Clum A."/>
            <person name="Nolan M."/>
            <person name="Lipzen A."/>
            <person name="Salamov A."/>
            <person name="Henrissat B."/>
            <person name="Wiebenga A."/>
            <person name="De vries R.P."/>
            <person name="Grigoriev I.V."/>
            <person name="Mortensen U.H."/>
            <person name="Andersen M.R."/>
            <person name="Baker S.E."/>
        </authorList>
    </citation>
    <scope>NUCLEOTIDE SEQUENCE [LARGE SCALE GENOMIC DNA]</scope>
    <source>
        <strain evidence="6 7">CBS 707.79</strain>
    </source>
</reference>
<dbReference type="Gene3D" id="1.10.10.10">
    <property type="entry name" value="Winged helix-like DNA-binding domain superfamily/Winged helix DNA-binding domain"/>
    <property type="match status" value="1"/>
</dbReference>
<dbReference type="InterPro" id="IPR001077">
    <property type="entry name" value="COMT_C"/>
</dbReference>
<dbReference type="PANTHER" id="PTHR43712:SF1">
    <property type="entry name" value="HYPOTHETICAL O-METHYLTRANSFERASE (EUROFUNG)-RELATED"/>
    <property type="match status" value="1"/>
</dbReference>
<proteinExistence type="predicted"/>
<dbReference type="InterPro" id="IPR029063">
    <property type="entry name" value="SAM-dependent_MTases_sf"/>
</dbReference>
<keyword evidence="2 6" id="KW-0808">Transferase</keyword>
<evidence type="ECO:0000256" key="1">
    <source>
        <dbReference type="ARBA" id="ARBA00022603"/>
    </source>
</evidence>
<dbReference type="SUPFAM" id="SSF46785">
    <property type="entry name" value="Winged helix' DNA-binding domain"/>
    <property type="match status" value="1"/>
</dbReference>
<feature type="domain" description="O-methyltransferase dimerisation" evidence="5">
    <location>
        <begin position="84"/>
        <end position="151"/>
    </location>
</feature>
<dbReference type="Pfam" id="PF08100">
    <property type="entry name" value="Dimerisation"/>
    <property type="match status" value="1"/>
</dbReference>
<dbReference type="Pfam" id="PF00891">
    <property type="entry name" value="Methyltransf_2"/>
    <property type="match status" value="1"/>
</dbReference>
<evidence type="ECO:0000259" key="5">
    <source>
        <dbReference type="Pfam" id="PF08100"/>
    </source>
</evidence>
<keyword evidence="3" id="KW-0949">S-adenosyl-L-methionine</keyword>
<dbReference type="InterPro" id="IPR036390">
    <property type="entry name" value="WH_DNA-bd_sf"/>
</dbReference>
<dbReference type="GO" id="GO:0032259">
    <property type="term" value="P:methylation"/>
    <property type="evidence" value="ECO:0007669"/>
    <property type="project" value="UniProtKB-KW"/>
</dbReference>
<gene>
    <name evidence="6" type="ORF">BO71DRAFT_485562</name>
</gene>
<evidence type="ECO:0000259" key="4">
    <source>
        <dbReference type="Pfam" id="PF00891"/>
    </source>
</evidence>
<keyword evidence="1 6" id="KW-0489">Methyltransferase</keyword>
<evidence type="ECO:0000256" key="3">
    <source>
        <dbReference type="ARBA" id="ARBA00022691"/>
    </source>
</evidence>
<dbReference type="PANTHER" id="PTHR43712">
    <property type="entry name" value="PUTATIVE (AFU_ORTHOLOGUE AFUA_4G14580)-RELATED"/>
    <property type="match status" value="1"/>
</dbReference>
<evidence type="ECO:0000313" key="7">
    <source>
        <dbReference type="Proteomes" id="UP000247810"/>
    </source>
</evidence>
<dbReference type="AlphaFoldDB" id="A0A319D461"/>
<sequence>MAELNGTAIKASDPVTIDEIAISPNDSQQLPALARNVGLLSTAYLSGEASARLQLLEATESLLAALETPRETILRYCWRNATFAMIETAVDLGIFRLLSESDRPKSVVELSTATGADLQLLQRIMKHLAAVGVVAETGLDQYARNGVSQTLSCTKYSDAIRTITGTTHRVILATPQFLQQTDYRNPSDGLHSPFQLGFGTKASFFEFLAQDPVVGAQFNNLMSVYHQGRASWMDPGFYPVQRLLEGVQVGTDDVLLVDVGGGKGHDLQEFRTKGPRVPGRLILQDQPAVIAEATGLHASIETMAHDFFGEQPIKGARAYFLHSVLHDWSEDVCLKILARLKAVMTPGYSRLLINENVVADTGAHWQATALDFIMLSDLAGAERTESQWRGLLEAAGFTVLRIWTADKWSESLIECELVTPATPREFNL</sequence>
<dbReference type="Gene3D" id="3.40.50.150">
    <property type="entry name" value="Vaccinia Virus protein VP39"/>
    <property type="match status" value="1"/>
</dbReference>
<dbReference type="PROSITE" id="PS51683">
    <property type="entry name" value="SAM_OMT_II"/>
    <property type="match status" value="1"/>
</dbReference>
<protein>
    <submittedName>
        <fullName evidence="6">S-adenosyl-L-methionine-dependent methyltransferase</fullName>
    </submittedName>
</protein>
<dbReference type="OrthoDB" id="1535081at2759"/>
<dbReference type="Proteomes" id="UP000247810">
    <property type="component" value="Unassembled WGS sequence"/>
</dbReference>
<dbReference type="GO" id="GO:0008171">
    <property type="term" value="F:O-methyltransferase activity"/>
    <property type="evidence" value="ECO:0007669"/>
    <property type="project" value="InterPro"/>
</dbReference>
<dbReference type="GO" id="GO:0044550">
    <property type="term" value="P:secondary metabolite biosynthetic process"/>
    <property type="evidence" value="ECO:0007669"/>
    <property type="project" value="UniProtKB-ARBA"/>
</dbReference>
<dbReference type="InterPro" id="IPR036388">
    <property type="entry name" value="WH-like_DNA-bd_sf"/>
</dbReference>
<keyword evidence="7" id="KW-1185">Reference proteome</keyword>
<accession>A0A319D461</accession>
<feature type="domain" description="O-methyltransferase C-terminal" evidence="4">
    <location>
        <begin position="193"/>
        <end position="397"/>
    </location>
</feature>
<organism evidence="6 7">
    <name type="scientific">Aspergillus ellipticus CBS 707.79</name>
    <dbReference type="NCBI Taxonomy" id="1448320"/>
    <lineage>
        <taxon>Eukaryota</taxon>
        <taxon>Fungi</taxon>
        <taxon>Dikarya</taxon>
        <taxon>Ascomycota</taxon>
        <taxon>Pezizomycotina</taxon>
        <taxon>Eurotiomycetes</taxon>
        <taxon>Eurotiomycetidae</taxon>
        <taxon>Eurotiales</taxon>
        <taxon>Aspergillaceae</taxon>
        <taxon>Aspergillus</taxon>
        <taxon>Aspergillus subgen. Circumdati</taxon>
    </lineage>
</organism>
<dbReference type="GO" id="GO:0046983">
    <property type="term" value="F:protein dimerization activity"/>
    <property type="evidence" value="ECO:0007669"/>
    <property type="project" value="InterPro"/>
</dbReference>
<dbReference type="InterPro" id="IPR016461">
    <property type="entry name" value="COMT-like"/>
</dbReference>
<evidence type="ECO:0000313" key="6">
    <source>
        <dbReference type="EMBL" id="PYH92255.1"/>
    </source>
</evidence>